<dbReference type="CDD" id="cd02511">
    <property type="entry name" value="Beta4Glucosyltransferase"/>
    <property type="match status" value="1"/>
</dbReference>
<dbReference type="PANTHER" id="PTHR43630:SF2">
    <property type="entry name" value="GLYCOSYLTRANSFERASE"/>
    <property type="match status" value="1"/>
</dbReference>
<gene>
    <name evidence="3" type="ORF">AKJ08_0103</name>
</gene>
<keyword evidence="3" id="KW-0808">Transferase</keyword>
<keyword evidence="4" id="KW-1185">Reference proteome</keyword>
<evidence type="ECO:0000259" key="2">
    <source>
        <dbReference type="Pfam" id="PF00535"/>
    </source>
</evidence>
<protein>
    <submittedName>
        <fullName evidence="3">Glycosyl transferase, group 2 family protein</fullName>
    </submittedName>
</protein>
<sequence length="287" mass="32137">MRIGGFVIHGNNRSTIGACLDSLLAVSDEVIAIDSSSTDGSAEIVKSKGVRSLDIPWQGYGIARAAAVRELEGCDYVFFLDSDERLAPGAVEIFQEWRRSNPTLPYYRLALRDWADLPTGSFVLRTEWKTRIMRRDIANWQPEMIVHETLPDRECAPITAVIDHQFVTSIQTLVDKQDWYARLWAVQAHAEGKRADPTFLKRVGHVIRNCVVKGGLARGGLASVRLAWAVSRYHARKHQYLRLVQNGGLPEMVTAYREKRFLDLYALRNTPAGGAKPAPGQEPRPTA</sequence>
<dbReference type="GO" id="GO:0016740">
    <property type="term" value="F:transferase activity"/>
    <property type="evidence" value="ECO:0007669"/>
    <property type="project" value="UniProtKB-KW"/>
</dbReference>
<dbReference type="SUPFAM" id="SSF53448">
    <property type="entry name" value="Nucleotide-diphospho-sugar transferases"/>
    <property type="match status" value="1"/>
</dbReference>
<dbReference type="RefSeq" id="WP_082342484.1">
    <property type="nucleotide sequence ID" value="NZ_CP012332.1"/>
</dbReference>
<dbReference type="KEGG" id="vin:AKJ08_0103"/>
<dbReference type="OrthoDB" id="5522021at2"/>
<dbReference type="AlphaFoldDB" id="A0A0K1P8I4"/>
<dbReference type="Gene3D" id="3.90.550.10">
    <property type="entry name" value="Spore Coat Polysaccharide Biosynthesis Protein SpsA, Chain A"/>
    <property type="match status" value="1"/>
</dbReference>
<feature type="domain" description="Glycosyltransferase 2-like" evidence="2">
    <location>
        <begin position="11"/>
        <end position="97"/>
    </location>
</feature>
<evidence type="ECO:0000256" key="1">
    <source>
        <dbReference type="ARBA" id="ARBA00038494"/>
    </source>
</evidence>
<comment type="similarity">
    <text evidence="1">Belongs to the glycosyltransferase 2 family. WaaE/KdtX subfamily.</text>
</comment>
<dbReference type="Proteomes" id="UP000055590">
    <property type="component" value="Chromosome"/>
</dbReference>
<evidence type="ECO:0000313" key="4">
    <source>
        <dbReference type="Proteomes" id="UP000055590"/>
    </source>
</evidence>
<evidence type="ECO:0000313" key="3">
    <source>
        <dbReference type="EMBL" id="AKU89716.1"/>
    </source>
</evidence>
<accession>A0A0K1P8I4</accession>
<reference evidence="3 4" key="1">
    <citation type="submission" date="2015-08" db="EMBL/GenBank/DDBJ databases">
        <authorList>
            <person name="Babu N.S."/>
            <person name="Beckwith C.J."/>
            <person name="Beseler K.G."/>
            <person name="Brison A."/>
            <person name="Carone J.V."/>
            <person name="Caskin T.P."/>
            <person name="Diamond M."/>
            <person name="Durham M.E."/>
            <person name="Foxe J.M."/>
            <person name="Go M."/>
            <person name="Henderson B.A."/>
            <person name="Jones I.B."/>
            <person name="McGettigan J.A."/>
            <person name="Micheletti S.J."/>
            <person name="Nasrallah M.E."/>
            <person name="Ortiz D."/>
            <person name="Piller C.R."/>
            <person name="Privatt S.R."/>
            <person name="Schneider S.L."/>
            <person name="Sharp S."/>
            <person name="Smith T.C."/>
            <person name="Stanton J.D."/>
            <person name="Ullery H.E."/>
            <person name="Wilson R.J."/>
            <person name="Serrano M.G."/>
            <person name="Buck G."/>
            <person name="Lee V."/>
            <person name="Wang Y."/>
            <person name="Carvalho R."/>
            <person name="Voegtly L."/>
            <person name="Shi R."/>
            <person name="Duckworth R."/>
            <person name="Johnson A."/>
            <person name="Loviza R."/>
            <person name="Walstead R."/>
            <person name="Shah Z."/>
            <person name="Kiflezghi M."/>
            <person name="Wade K."/>
            <person name="Ball S.L."/>
            <person name="Bradley K.W."/>
            <person name="Asai D.J."/>
            <person name="Bowman C.A."/>
            <person name="Russell D.A."/>
            <person name="Pope W.H."/>
            <person name="Jacobs-Sera D."/>
            <person name="Hendrix R.W."/>
            <person name="Hatfull G.F."/>
        </authorList>
    </citation>
    <scope>NUCLEOTIDE SEQUENCE [LARGE SCALE GENOMIC DNA]</scope>
    <source>
        <strain evidence="3 4">DSM 27710</strain>
    </source>
</reference>
<organism evidence="3 4">
    <name type="scientific">Vulgatibacter incomptus</name>
    <dbReference type="NCBI Taxonomy" id="1391653"/>
    <lineage>
        <taxon>Bacteria</taxon>
        <taxon>Pseudomonadati</taxon>
        <taxon>Myxococcota</taxon>
        <taxon>Myxococcia</taxon>
        <taxon>Myxococcales</taxon>
        <taxon>Cystobacterineae</taxon>
        <taxon>Vulgatibacteraceae</taxon>
        <taxon>Vulgatibacter</taxon>
    </lineage>
</organism>
<proteinExistence type="inferred from homology"/>
<dbReference type="Pfam" id="PF00535">
    <property type="entry name" value="Glycos_transf_2"/>
    <property type="match status" value="1"/>
</dbReference>
<dbReference type="InterPro" id="IPR029044">
    <property type="entry name" value="Nucleotide-diphossugar_trans"/>
</dbReference>
<dbReference type="PANTHER" id="PTHR43630">
    <property type="entry name" value="POLY-BETA-1,6-N-ACETYL-D-GLUCOSAMINE SYNTHASE"/>
    <property type="match status" value="1"/>
</dbReference>
<dbReference type="STRING" id="1391653.AKJ08_0103"/>
<dbReference type="InterPro" id="IPR001173">
    <property type="entry name" value="Glyco_trans_2-like"/>
</dbReference>
<name>A0A0K1P8I4_9BACT</name>
<dbReference type="EMBL" id="CP012332">
    <property type="protein sequence ID" value="AKU89716.1"/>
    <property type="molecule type" value="Genomic_DNA"/>
</dbReference>